<dbReference type="GO" id="GO:1902815">
    <property type="term" value="P:N,N'-diacetylchitobiose import"/>
    <property type="evidence" value="ECO:0007669"/>
    <property type="project" value="TreeGrafter"/>
</dbReference>
<dbReference type="InterPro" id="IPR051088">
    <property type="entry name" value="PTS_Sugar-EIIC/EIIB"/>
</dbReference>
<dbReference type="GO" id="GO:0005886">
    <property type="term" value="C:plasma membrane"/>
    <property type="evidence" value="ECO:0007669"/>
    <property type="project" value="TreeGrafter"/>
</dbReference>
<reference evidence="2 3" key="1">
    <citation type="submission" date="2017-06" db="EMBL/GenBank/DDBJ databases">
        <title>Genome sequence of Lactobacillus plantarum subsp. plantarum strain SRCM101258.</title>
        <authorList>
            <person name="Cho S.H."/>
        </authorList>
    </citation>
    <scope>NUCLEOTIDE SEQUENCE [LARGE SCALE GENOMIC DNA]</scope>
    <source>
        <strain evidence="2 3">SRCM101258</strain>
    </source>
</reference>
<organism evidence="2 3">
    <name type="scientific">Lactiplantibacillus plantarum subsp. plantarum</name>
    <dbReference type="NCBI Taxonomy" id="337330"/>
    <lineage>
        <taxon>Bacteria</taxon>
        <taxon>Bacillati</taxon>
        <taxon>Bacillota</taxon>
        <taxon>Bacilli</taxon>
        <taxon>Lactobacillales</taxon>
        <taxon>Lactobacillaceae</taxon>
        <taxon>Lactiplantibacillus</taxon>
    </lineage>
</organism>
<keyword evidence="1" id="KW-1133">Transmembrane helix</keyword>
<keyword evidence="1" id="KW-0812">Transmembrane</keyword>
<dbReference type="EMBL" id="NKCZ01000041">
    <property type="protein sequence ID" value="POD89135.1"/>
    <property type="molecule type" value="Genomic_DNA"/>
</dbReference>
<evidence type="ECO:0000256" key="1">
    <source>
        <dbReference type="SAM" id="Phobius"/>
    </source>
</evidence>
<sequence>MGRTQLQWMPPVVYPVSKTMPGFLTGWLGTGGDWRALLVSVLNIAIATAIYLPFVLLANHVDEGGQADA</sequence>
<evidence type="ECO:0000313" key="2">
    <source>
        <dbReference type="EMBL" id="POD89135.1"/>
    </source>
</evidence>
<dbReference type="PANTHER" id="PTHR33989">
    <property type="match status" value="1"/>
</dbReference>
<evidence type="ECO:0000313" key="3">
    <source>
        <dbReference type="Proteomes" id="UP000236990"/>
    </source>
</evidence>
<comment type="caution">
    <text evidence="2">The sequence shown here is derived from an EMBL/GenBank/DDBJ whole genome shotgun (WGS) entry which is preliminary data.</text>
</comment>
<name>A0A2S3U9U4_LACPN</name>
<dbReference type="Proteomes" id="UP000236990">
    <property type="component" value="Unassembled WGS sequence"/>
</dbReference>
<accession>A0A2S3U9U4</accession>
<keyword evidence="1" id="KW-0472">Membrane</keyword>
<dbReference type="AlphaFoldDB" id="A0A2S3U9U4"/>
<feature type="transmembrane region" description="Helical" evidence="1">
    <location>
        <begin position="34"/>
        <end position="57"/>
    </location>
</feature>
<gene>
    <name evidence="2" type="ORF">S101258_00155</name>
</gene>
<protein>
    <submittedName>
        <fullName evidence="2">Uncharacterized protein</fullName>
    </submittedName>
</protein>
<proteinExistence type="predicted"/>
<dbReference type="PANTHER" id="PTHR33989:SF4">
    <property type="entry name" value="PTS SYSTEM N,N'-DIACETYLCHITOBIOSE-SPECIFIC EIIC COMPONENT"/>
    <property type="match status" value="1"/>
</dbReference>